<proteinExistence type="predicted"/>
<keyword evidence="2" id="KW-1185">Reference proteome</keyword>
<accession>A0A347WIN7</accession>
<gene>
    <name evidence="1" type="ORF">CL176_02270</name>
</gene>
<evidence type="ECO:0000313" key="1">
    <source>
        <dbReference type="EMBL" id="AXY24944.1"/>
    </source>
</evidence>
<dbReference type="RefSeq" id="WP_118989866.1">
    <property type="nucleotide sequence ID" value="NZ_CP023434.1"/>
</dbReference>
<evidence type="ECO:0000313" key="2">
    <source>
        <dbReference type="Proteomes" id="UP000263232"/>
    </source>
</evidence>
<organism evidence="1 2">
    <name type="scientific">Suicoccus acidiformans</name>
    <dbReference type="NCBI Taxonomy" id="2036206"/>
    <lineage>
        <taxon>Bacteria</taxon>
        <taxon>Bacillati</taxon>
        <taxon>Bacillota</taxon>
        <taxon>Bacilli</taxon>
        <taxon>Lactobacillales</taxon>
        <taxon>Aerococcaceae</taxon>
        <taxon>Suicoccus</taxon>
    </lineage>
</organism>
<protein>
    <submittedName>
        <fullName evidence="1">Uncharacterized protein</fullName>
    </submittedName>
</protein>
<dbReference type="KEGG" id="abae:CL176_02270"/>
<dbReference type="Proteomes" id="UP000263232">
    <property type="component" value="Chromosome"/>
</dbReference>
<dbReference type="OrthoDB" id="2339982at2"/>
<sequence>MSEELVIENWTEPEIGYVVEIPNSYTIIVRITKDISIHHGDYISIFEPGPLITDPKTDKNLGRFDFIKDTIQVVEIYNNFLVCQKQEKTKGNSLTMAITPLLQEKEYYTNVELPVDDSDNKEWQIKDSTIKILDPIKLA</sequence>
<dbReference type="EMBL" id="CP023434">
    <property type="protein sequence ID" value="AXY24944.1"/>
    <property type="molecule type" value="Genomic_DNA"/>
</dbReference>
<dbReference type="AlphaFoldDB" id="A0A347WIN7"/>
<reference evidence="1 2" key="1">
    <citation type="submission" date="2017-09" db="EMBL/GenBank/DDBJ databases">
        <title>Complete genome sequence of Oxytococcus suis strain ZY16052.</title>
        <authorList>
            <person name="Li F."/>
        </authorList>
    </citation>
    <scope>NUCLEOTIDE SEQUENCE [LARGE SCALE GENOMIC DNA]</scope>
    <source>
        <strain evidence="1 2">ZY16052</strain>
    </source>
</reference>
<name>A0A347WIN7_9LACT</name>